<evidence type="ECO:0000313" key="2">
    <source>
        <dbReference type="Proteomes" id="UP001354709"/>
    </source>
</evidence>
<sequence length="225" mass="24584">MTDASAPPGAGELVNPDPRTLTVWSDAEAGLRGIPLHIDHRAFPLELFNRRPTPKPLPDTEVKAILEALPELAWRRWNAQDATYPVTTLPAMAAVQACKIPEVGGLAASDELDAALREAFYAESRCISMPSVILDIAEGCPGVNEERLAGALVRGAGHADVYRQWETARTPYVQGSPHLFTARGESLHNPGVVAHWLDKGDTKRLMVDEYRRKWAAELMNTLCAA</sequence>
<dbReference type="RefSeq" id="WP_330816182.1">
    <property type="nucleotide sequence ID" value="NZ_JAZBJO010000058.1"/>
</dbReference>
<keyword evidence="2" id="KW-1185">Reference proteome</keyword>
<evidence type="ECO:0000313" key="1">
    <source>
        <dbReference type="EMBL" id="MEE4598877.1"/>
    </source>
</evidence>
<protein>
    <submittedName>
        <fullName evidence="1">Dithiol-disulfide isomerase</fullName>
    </submittedName>
</protein>
<dbReference type="GO" id="GO:0016853">
    <property type="term" value="F:isomerase activity"/>
    <property type="evidence" value="ECO:0007669"/>
    <property type="project" value="UniProtKB-KW"/>
</dbReference>
<dbReference type="SUPFAM" id="SSF52833">
    <property type="entry name" value="Thioredoxin-like"/>
    <property type="match status" value="1"/>
</dbReference>
<name>A0ABU7QBV5_9ACTN</name>
<dbReference type="Gene3D" id="3.40.30.10">
    <property type="entry name" value="Glutaredoxin"/>
    <property type="match status" value="1"/>
</dbReference>
<dbReference type="EMBL" id="JAZBJO010000058">
    <property type="protein sequence ID" value="MEE4598877.1"/>
    <property type="molecule type" value="Genomic_DNA"/>
</dbReference>
<proteinExistence type="predicted"/>
<dbReference type="Proteomes" id="UP001354709">
    <property type="component" value="Unassembled WGS sequence"/>
</dbReference>
<dbReference type="InterPro" id="IPR036249">
    <property type="entry name" value="Thioredoxin-like_sf"/>
</dbReference>
<reference evidence="1 2" key="1">
    <citation type="submission" date="2023-11" db="EMBL/GenBank/DDBJ databases">
        <title>30 novel species of actinomycetes from the DSMZ collection.</title>
        <authorList>
            <person name="Nouioui I."/>
        </authorList>
    </citation>
    <scope>NUCLEOTIDE SEQUENCE [LARGE SCALE GENOMIC DNA]</scope>
    <source>
        <strain evidence="1 2">DSM 41524</strain>
    </source>
</reference>
<comment type="caution">
    <text evidence="1">The sequence shown here is derived from an EMBL/GenBank/DDBJ whole genome shotgun (WGS) entry which is preliminary data.</text>
</comment>
<accession>A0ABU7QBV5</accession>
<organism evidence="1 2">
    <name type="scientific">Streptomyces asiaticus subsp. ignotus</name>
    <dbReference type="NCBI Taxonomy" id="3098222"/>
    <lineage>
        <taxon>Bacteria</taxon>
        <taxon>Bacillati</taxon>
        <taxon>Actinomycetota</taxon>
        <taxon>Actinomycetes</taxon>
        <taxon>Kitasatosporales</taxon>
        <taxon>Streptomycetaceae</taxon>
        <taxon>Streptomyces</taxon>
        <taxon>Streptomyces violaceusniger group</taxon>
    </lineage>
</organism>
<gene>
    <name evidence="1" type="ORF">V2J94_44840</name>
</gene>
<keyword evidence="1" id="KW-0413">Isomerase</keyword>